<sequence>MNKGINKTLIAAMLLAGTYSQATAQQYRVNANAHSHNDYLQQQPFYLAHANHFFSIEIDVFSKGDQLLVAHTPKEISPLRTIESLYIEPLMREMRLNGGKPYANGDKLQFLIDLKNGGDSALKVLERKLAPIREHFDVAKNPNAVRLVISGDMPAPARFSNFDPIFFFDGRAELKYTPDQLKRVAFVSAPLQQFSTWNGLGRMVHTEQAKVKHFVDSIHTTGKQVRFWGAPDTHTAWIEFMKLNIDYLNTDKPGEMAHFLNALPDNTYTAPATHEPYKPTYKTDVAGKKPKNVILLISDGAGFAQLWAAATANRGQLNATHFKHISFSQTASADDYNTDSAAGATAMSTGKKTNNRHIGVDTLGNPLLNIVDNLAAKGIKSGVISNDQITGATPSAFIAHQAERNDAAKIAKDVLNSQVTLLVGGKHKAFDEQLTQQLKQKGFTVQEGIGTAPFSGKRVLCFDGDNYDTNFRLIEQTFDKSIAYLQSQSHGKGFFLVMEGAKIDAGGHSNKIKTCIDEYLSFDKVIGKALQFADKDGETLVLVTSDHETGGIIVYDGSYTTGLVTGTFTTTDHTGLPVPLLSYGPGAEKFAGFIQNNEIPLKIIELLTK</sequence>
<proteinExistence type="inferred from homology"/>
<keyword evidence="4" id="KW-0378">Hydrolase</keyword>
<keyword evidence="5" id="KW-1185">Reference proteome</keyword>
<feature type="signal peptide" evidence="3">
    <location>
        <begin position="1"/>
        <end position="24"/>
    </location>
</feature>
<dbReference type="InterPro" id="IPR017850">
    <property type="entry name" value="Alkaline_phosphatase_core_sf"/>
</dbReference>
<accession>A0ABY6IYP6</accession>
<gene>
    <name evidence="4" type="ORF">MKQ68_14050</name>
</gene>
<name>A0ABY6IYP6_9BACT</name>
<dbReference type="Pfam" id="PF00245">
    <property type="entry name" value="Alk_phosphatase"/>
    <property type="match status" value="2"/>
</dbReference>
<keyword evidence="3" id="KW-0732">Signal</keyword>
<dbReference type="CDD" id="cd16012">
    <property type="entry name" value="ALP"/>
    <property type="match status" value="1"/>
</dbReference>
<dbReference type="PANTHER" id="PTHR11596">
    <property type="entry name" value="ALKALINE PHOSPHATASE"/>
    <property type="match status" value="1"/>
</dbReference>
<evidence type="ECO:0000256" key="3">
    <source>
        <dbReference type="SAM" id="SignalP"/>
    </source>
</evidence>
<evidence type="ECO:0000313" key="4">
    <source>
        <dbReference type="EMBL" id="UYQ91214.1"/>
    </source>
</evidence>
<dbReference type="SUPFAM" id="SSF53649">
    <property type="entry name" value="Alkaline phosphatase-like"/>
    <property type="match status" value="1"/>
</dbReference>
<keyword evidence="1" id="KW-0597">Phosphoprotein</keyword>
<dbReference type="RefSeq" id="WP_264279684.1">
    <property type="nucleotide sequence ID" value="NZ_CP107006.1"/>
</dbReference>
<dbReference type="SMART" id="SM00098">
    <property type="entry name" value="alkPPc"/>
    <property type="match status" value="1"/>
</dbReference>
<organism evidence="4 5">
    <name type="scientific">Chitinophaga horti</name>
    <dbReference type="NCBI Taxonomy" id="2920382"/>
    <lineage>
        <taxon>Bacteria</taxon>
        <taxon>Pseudomonadati</taxon>
        <taxon>Bacteroidota</taxon>
        <taxon>Chitinophagia</taxon>
        <taxon>Chitinophagales</taxon>
        <taxon>Chitinophagaceae</taxon>
        <taxon>Chitinophaga</taxon>
    </lineage>
</organism>
<dbReference type="InterPro" id="IPR039559">
    <property type="entry name" value="AIM6_PI-PLC-like_dom"/>
</dbReference>
<dbReference type="InterPro" id="IPR017946">
    <property type="entry name" value="PLC-like_Pdiesterase_TIM-brl"/>
</dbReference>
<dbReference type="Proteomes" id="UP001162741">
    <property type="component" value="Chromosome"/>
</dbReference>
<dbReference type="EMBL" id="CP107006">
    <property type="protein sequence ID" value="UYQ91214.1"/>
    <property type="molecule type" value="Genomic_DNA"/>
</dbReference>
<dbReference type="Pfam" id="PF13653">
    <property type="entry name" value="GDPD_2"/>
    <property type="match status" value="1"/>
</dbReference>
<feature type="chain" id="PRO_5046486899" evidence="3">
    <location>
        <begin position="25"/>
        <end position="609"/>
    </location>
</feature>
<evidence type="ECO:0000313" key="5">
    <source>
        <dbReference type="Proteomes" id="UP001162741"/>
    </source>
</evidence>
<evidence type="ECO:0000256" key="2">
    <source>
        <dbReference type="RuleBase" id="RU003946"/>
    </source>
</evidence>
<dbReference type="InterPro" id="IPR001952">
    <property type="entry name" value="Alkaline_phosphatase"/>
</dbReference>
<reference evidence="4" key="1">
    <citation type="submission" date="2022-10" db="EMBL/GenBank/DDBJ databases">
        <title>Chitinophaga sp. nov., isolated from soil.</title>
        <authorList>
            <person name="Jeon C.O."/>
        </authorList>
    </citation>
    <scope>NUCLEOTIDE SEQUENCE</scope>
    <source>
        <strain evidence="4">R8</strain>
    </source>
</reference>
<dbReference type="PRINTS" id="PR00113">
    <property type="entry name" value="ALKPHPHTASE"/>
</dbReference>
<dbReference type="Gene3D" id="3.40.720.10">
    <property type="entry name" value="Alkaline Phosphatase, subunit A"/>
    <property type="match status" value="1"/>
</dbReference>
<dbReference type="PANTHER" id="PTHR11596:SF5">
    <property type="entry name" value="ALKALINE PHOSPHATASE"/>
    <property type="match status" value="1"/>
</dbReference>
<dbReference type="CDD" id="cd08577">
    <property type="entry name" value="PI-PLCc_GDPD_SF_unchar3"/>
    <property type="match status" value="1"/>
</dbReference>
<protein>
    <submittedName>
        <fullName evidence="4">Alkaline phosphatase</fullName>
        <ecNumber evidence="4">3.1.3.1</ecNumber>
    </submittedName>
</protein>
<dbReference type="GO" id="GO:0004035">
    <property type="term" value="F:alkaline phosphatase activity"/>
    <property type="evidence" value="ECO:0007669"/>
    <property type="project" value="UniProtKB-EC"/>
</dbReference>
<dbReference type="SUPFAM" id="SSF51695">
    <property type="entry name" value="PLC-like phosphodiesterases"/>
    <property type="match status" value="1"/>
</dbReference>
<dbReference type="EC" id="3.1.3.1" evidence="4"/>
<comment type="similarity">
    <text evidence="2">Belongs to the alkaline phosphatase family.</text>
</comment>
<evidence type="ECO:0000256" key="1">
    <source>
        <dbReference type="ARBA" id="ARBA00022553"/>
    </source>
</evidence>